<comment type="subcellular location">
    <subcellularLocation>
        <location evidence="1">Cell membrane</location>
        <topology evidence="1">Multi-pass membrane protein</topology>
    </subcellularLocation>
</comment>
<feature type="transmembrane region" description="Helical" evidence="6">
    <location>
        <begin position="144"/>
        <end position="164"/>
    </location>
</feature>
<dbReference type="OrthoDB" id="5638726at2"/>
<dbReference type="Proteomes" id="UP000244904">
    <property type="component" value="Unassembled WGS sequence"/>
</dbReference>
<dbReference type="InterPro" id="IPR001123">
    <property type="entry name" value="LeuE-type"/>
</dbReference>
<dbReference type="PANTHER" id="PTHR30086:SF20">
    <property type="entry name" value="ARGININE EXPORTER PROTEIN ARGO-RELATED"/>
    <property type="match status" value="1"/>
</dbReference>
<evidence type="ECO:0000256" key="3">
    <source>
        <dbReference type="ARBA" id="ARBA00022692"/>
    </source>
</evidence>
<evidence type="ECO:0000256" key="1">
    <source>
        <dbReference type="ARBA" id="ARBA00004651"/>
    </source>
</evidence>
<proteinExistence type="predicted"/>
<evidence type="ECO:0000313" key="7">
    <source>
        <dbReference type="EMBL" id="SPF78314.1"/>
    </source>
</evidence>
<name>A0A2R8AR46_9RHOB</name>
<dbReference type="Pfam" id="PF01810">
    <property type="entry name" value="LysE"/>
    <property type="match status" value="1"/>
</dbReference>
<evidence type="ECO:0000256" key="6">
    <source>
        <dbReference type="SAM" id="Phobius"/>
    </source>
</evidence>
<dbReference type="AlphaFoldDB" id="A0A2R8AR46"/>
<keyword evidence="8" id="KW-1185">Reference proteome</keyword>
<sequence>MFTLLSGFALSVSLIMAIGAQNAFVLRQGLRQEHVFAVCALCAFSDAVLITAGVTGMGAMVARLTWLEMTVRWGGAAFLLWYGARNFWSAWTGGAALKAAAGETRPLLPTLLTALALTWLNPHVYLDTVLLLGSISARYDNTLAFGIGAALGSAVFFFSLGYGARVLAPLFARPKAWQVLDVLIGITMWAIAASLVLERG</sequence>
<keyword evidence="3 6" id="KW-0812">Transmembrane</keyword>
<reference evidence="8" key="1">
    <citation type="submission" date="2018-03" db="EMBL/GenBank/DDBJ databases">
        <authorList>
            <person name="Rodrigo-Torres L."/>
            <person name="Arahal R. D."/>
            <person name="Lucena T."/>
        </authorList>
    </citation>
    <scope>NUCLEOTIDE SEQUENCE [LARGE SCALE GENOMIC DNA]</scope>
    <source>
        <strain evidence="8">CECT 8871</strain>
    </source>
</reference>
<feature type="transmembrane region" description="Helical" evidence="6">
    <location>
        <begin position="35"/>
        <end position="61"/>
    </location>
</feature>
<dbReference type="EMBL" id="OMOJ01000001">
    <property type="protein sequence ID" value="SPF78314.1"/>
    <property type="molecule type" value="Genomic_DNA"/>
</dbReference>
<feature type="transmembrane region" description="Helical" evidence="6">
    <location>
        <begin position="111"/>
        <end position="132"/>
    </location>
</feature>
<evidence type="ECO:0000256" key="2">
    <source>
        <dbReference type="ARBA" id="ARBA00022475"/>
    </source>
</evidence>
<evidence type="ECO:0000256" key="4">
    <source>
        <dbReference type="ARBA" id="ARBA00022989"/>
    </source>
</evidence>
<dbReference type="GO" id="GO:0015171">
    <property type="term" value="F:amino acid transmembrane transporter activity"/>
    <property type="evidence" value="ECO:0007669"/>
    <property type="project" value="TreeGrafter"/>
</dbReference>
<accession>A0A2R8AR46</accession>
<dbReference type="GO" id="GO:0005886">
    <property type="term" value="C:plasma membrane"/>
    <property type="evidence" value="ECO:0007669"/>
    <property type="project" value="UniProtKB-SubCell"/>
</dbReference>
<evidence type="ECO:0000313" key="8">
    <source>
        <dbReference type="Proteomes" id="UP000244904"/>
    </source>
</evidence>
<keyword evidence="2" id="KW-1003">Cell membrane</keyword>
<organism evidence="7 8">
    <name type="scientific">Pseudoprimorskyibacter insulae</name>
    <dbReference type="NCBI Taxonomy" id="1695997"/>
    <lineage>
        <taxon>Bacteria</taxon>
        <taxon>Pseudomonadati</taxon>
        <taxon>Pseudomonadota</taxon>
        <taxon>Alphaproteobacteria</taxon>
        <taxon>Rhodobacterales</taxon>
        <taxon>Paracoccaceae</taxon>
        <taxon>Pseudoprimorskyibacter</taxon>
    </lineage>
</organism>
<protein>
    <submittedName>
        <fullName evidence="7">Arginine exporter protein ArgO</fullName>
    </submittedName>
</protein>
<evidence type="ECO:0000256" key="5">
    <source>
        <dbReference type="ARBA" id="ARBA00023136"/>
    </source>
</evidence>
<gene>
    <name evidence="7" type="primary">argO</name>
    <name evidence="7" type="ORF">PRI8871_00910</name>
</gene>
<dbReference type="RefSeq" id="WP_108884967.1">
    <property type="nucleotide sequence ID" value="NZ_OMOJ01000001.1"/>
</dbReference>
<keyword evidence="4 6" id="KW-1133">Transmembrane helix</keyword>
<keyword evidence="5 6" id="KW-0472">Membrane</keyword>
<feature type="transmembrane region" description="Helical" evidence="6">
    <location>
        <begin position="176"/>
        <end position="197"/>
    </location>
</feature>
<dbReference type="PANTHER" id="PTHR30086">
    <property type="entry name" value="ARGININE EXPORTER PROTEIN ARGO"/>
    <property type="match status" value="1"/>
</dbReference>